<dbReference type="EMBL" id="JABSTU010000006">
    <property type="protein sequence ID" value="KAH8028680.1"/>
    <property type="molecule type" value="Genomic_DNA"/>
</dbReference>
<feature type="compositionally biased region" description="Basic and acidic residues" evidence="1">
    <location>
        <begin position="73"/>
        <end position="83"/>
    </location>
</feature>
<dbReference type="VEuPathDB" id="VectorBase:LOC119185900"/>
<reference evidence="2" key="1">
    <citation type="journal article" date="2020" name="Cell">
        <title>Large-Scale Comparative Analyses of Tick Genomes Elucidate Their Genetic Diversity and Vector Capacities.</title>
        <authorList>
            <consortium name="Tick Genome and Microbiome Consortium (TIGMIC)"/>
            <person name="Jia N."/>
            <person name="Wang J."/>
            <person name="Shi W."/>
            <person name="Du L."/>
            <person name="Sun Y."/>
            <person name="Zhan W."/>
            <person name="Jiang J.F."/>
            <person name="Wang Q."/>
            <person name="Zhang B."/>
            <person name="Ji P."/>
            <person name="Bell-Sakyi L."/>
            <person name="Cui X.M."/>
            <person name="Yuan T.T."/>
            <person name="Jiang B.G."/>
            <person name="Yang W.F."/>
            <person name="Lam T.T."/>
            <person name="Chang Q.C."/>
            <person name="Ding S.J."/>
            <person name="Wang X.J."/>
            <person name="Zhu J.G."/>
            <person name="Ruan X.D."/>
            <person name="Zhao L."/>
            <person name="Wei J.T."/>
            <person name="Ye R.Z."/>
            <person name="Que T.C."/>
            <person name="Du C.H."/>
            <person name="Zhou Y.H."/>
            <person name="Cheng J.X."/>
            <person name="Dai P.F."/>
            <person name="Guo W.B."/>
            <person name="Han X.H."/>
            <person name="Huang E.J."/>
            <person name="Li L.F."/>
            <person name="Wei W."/>
            <person name="Gao Y.C."/>
            <person name="Liu J.Z."/>
            <person name="Shao H.Z."/>
            <person name="Wang X."/>
            <person name="Wang C.C."/>
            <person name="Yang T.C."/>
            <person name="Huo Q.B."/>
            <person name="Li W."/>
            <person name="Chen H.Y."/>
            <person name="Chen S.E."/>
            <person name="Zhou L.G."/>
            <person name="Ni X.B."/>
            <person name="Tian J.H."/>
            <person name="Sheng Y."/>
            <person name="Liu T."/>
            <person name="Pan Y.S."/>
            <person name="Xia L.Y."/>
            <person name="Li J."/>
            <person name="Zhao F."/>
            <person name="Cao W.C."/>
        </authorList>
    </citation>
    <scope>NUCLEOTIDE SEQUENCE</scope>
    <source>
        <strain evidence="2">Rmic-2018</strain>
    </source>
</reference>
<accession>A0A9J6E3S1</accession>
<name>A0A9J6E3S1_RHIMP</name>
<keyword evidence="3" id="KW-1185">Reference proteome</keyword>
<evidence type="ECO:0000256" key="1">
    <source>
        <dbReference type="SAM" id="MobiDB-lite"/>
    </source>
</evidence>
<feature type="region of interest" description="Disordered" evidence="1">
    <location>
        <begin position="57"/>
        <end position="89"/>
    </location>
</feature>
<evidence type="ECO:0000313" key="3">
    <source>
        <dbReference type="Proteomes" id="UP000821866"/>
    </source>
</evidence>
<gene>
    <name evidence="2" type="ORF">HPB51_018095</name>
</gene>
<comment type="caution">
    <text evidence="2">The sequence shown here is derived from an EMBL/GenBank/DDBJ whole genome shotgun (WGS) entry which is preliminary data.</text>
</comment>
<evidence type="ECO:0000313" key="2">
    <source>
        <dbReference type="EMBL" id="KAH8028680.1"/>
    </source>
</evidence>
<protein>
    <submittedName>
        <fullName evidence="2">Uncharacterized protein</fullName>
    </submittedName>
</protein>
<organism evidence="2 3">
    <name type="scientific">Rhipicephalus microplus</name>
    <name type="common">Cattle tick</name>
    <name type="synonym">Boophilus microplus</name>
    <dbReference type="NCBI Taxonomy" id="6941"/>
    <lineage>
        <taxon>Eukaryota</taxon>
        <taxon>Metazoa</taxon>
        <taxon>Ecdysozoa</taxon>
        <taxon>Arthropoda</taxon>
        <taxon>Chelicerata</taxon>
        <taxon>Arachnida</taxon>
        <taxon>Acari</taxon>
        <taxon>Parasitiformes</taxon>
        <taxon>Ixodida</taxon>
        <taxon>Ixodoidea</taxon>
        <taxon>Ixodidae</taxon>
        <taxon>Rhipicephalinae</taxon>
        <taxon>Rhipicephalus</taxon>
        <taxon>Boophilus</taxon>
    </lineage>
</organism>
<proteinExistence type="predicted"/>
<dbReference type="Proteomes" id="UP000821866">
    <property type="component" value="Chromosome 4"/>
</dbReference>
<sequence>MHRRKDYLNPGSAATIPYSTKTYLEISARQHVKQSNGLLQHIPAVAGLSHSADPAALEDAQRPAQTQPAQNDAKGHSDSESAHEAAPTDAVPHPIADAEMAENPQEDFGSFSNDDLLALTINFVLEFGIPWKGEEAFQKFVMYLLARHNTTKSKFKKSVGAGIEAARFHFYYGNCTTLFA</sequence>
<reference evidence="2" key="2">
    <citation type="submission" date="2021-09" db="EMBL/GenBank/DDBJ databases">
        <authorList>
            <person name="Jia N."/>
            <person name="Wang J."/>
            <person name="Shi W."/>
            <person name="Du L."/>
            <person name="Sun Y."/>
            <person name="Zhan W."/>
            <person name="Jiang J."/>
            <person name="Wang Q."/>
            <person name="Zhang B."/>
            <person name="Ji P."/>
            <person name="Sakyi L.B."/>
            <person name="Cui X."/>
            <person name="Yuan T."/>
            <person name="Jiang B."/>
            <person name="Yang W."/>
            <person name="Lam T.T.-Y."/>
            <person name="Chang Q."/>
            <person name="Ding S."/>
            <person name="Wang X."/>
            <person name="Zhu J."/>
            <person name="Ruan X."/>
            <person name="Zhao L."/>
            <person name="Wei J."/>
            <person name="Que T."/>
            <person name="Du C."/>
            <person name="Cheng J."/>
            <person name="Dai P."/>
            <person name="Han X."/>
            <person name="Huang E."/>
            <person name="Gao Y."/>
            <person name="Liu J."/>
            <person name="Shao H."/>
            <person name="Ye R."/>
            <person name="Li L."/>
            <person name="Wei W."/>
            <person name="Wang X."/>
            <person name="Wang C."/>
            <person name="Huo Q."/>
            <person name="Li W."/>
            <person name="Guo W."/>
            <person name="Chen H."/>
            <person name="Chen S."/>
            <person name="Zhou L."/>
            <person name="Zhou L."/>
            <person name="Ni X."/>
            <person name="Tian J."/>
            <person name="Zhou Y."/>
            <person name="Sheng Y."/>
            <person name="Liu T."/>
            <person name="Pan Y."/>
            <person name="Xia L."/>
            <person name="Li J."/>
            <person name="Zhao F."/>
            <person name="Cao W."/>
        </authorList>
    </citation>
    <scope>NUCLEOTIDE SEQUENCE</scope>
    <source>
        <strain evidence="2">Rmic-2018</strain>
        <tissue evidence="2">Larvae</tissue>
    </source>
</reference>
<dbReference type="AlphaFoldDB" id="A0A9J6E3S1"/>